<dbReference type="InterPro" id="IPR010359">
    <property type="entry name" value="IrrE_HExxH"/>
</dbReference>
<accession>W4VDA8</accession>
<reference evidence="2" key="1">
    <citation type="journal article" date="2014" name="Genome Announc.">
        <title>Draft Genome Sequence of Clostridium straminisolvens Strain JCM 21531T, Isolated from a Cellulose-Degrading Bacterial Community.</title>
        <authorList>
            <person name="Yuki M."/>
            <person name="Oshima K."/>
            <person name="Suda W."/>
            <person name="Sakamoto M."/>
            <person name="Kitamura K."/>
            <person name="Iida T."/>
            <person name="Hattori M."/>
            <person name="Ohkuma M."/>
        </authorList>
    </citation>
    <scope>NUCLEOTIDE SEQUENCE [LARGE SCALE GENOMIC DNA]</scope>
    <source>
        <strain evidence="2">JCM 21531</strain>
    </source>
</reference>
<evidence type="ECO:0000259" key="1">
    <source>
        <dbReference type="Pfam" id="PF06114"/>
    </source>
</evidence>
<organism evidence="2 3">
    <name type="scientific">Acetivibrio straminisolvens JCM 21531</name>
    <dbReference type="NCBI Taxonomy" id="1294263"/>
    <lineage>
        <taxon>Bacteria</taxon>
        <taxon>Bacillati</taxon>
        <taxon>Bacillota</taxon>
        <taxon>Clostridia</taxon>
        <taxon>Eubacteriales</taxon>
        <taxon>Oscillospiraceae</taxon>
        <taxon>Acetivibrio</taxon>
    </lineage>
</organism>
<evidence type="ECO:0000313" key="2">
    <source>
        <dbReference type="EMBL" id="GAE90739.1"/>
    </source>
</evidence>
<dbReference type="RefSeq" id="WP_279379101.1">
    <property type="nucleotide sequence ID" value="NZ_BAVR01000088.1"/>
</dbReference>
<comment type="caution">
    <text evidence="2">The sequence shown here is derived from an EMBL/GenBank/DDBJ whole genome shotgun (WGS) entry which is preliminary data.</text>
</comment>
<feature type="domain" description="IrrE N-terminal-like" evidence="1">
    <location>
        <begin position="16"/>
        <end position="127"/>
    </location>
</feature>
<dbReference type="AlphaFoldDB" id="W4VDA8"/>
<dbReference type="STRING" id="1294263.JCM21531_4376"/>
<sequence>MLIFQVPLADSDFGAVFLDTGYNKYLLLNSSQPRNKMYFSFCHDIYHILSGVPGYINEKREVHFNQDYISNDNESKANLFAANLLMPEIEFKKMYDLYMTDNKDIEKTVVKLMNYFNSPFVAVLIRLYELEILKKIEDVKGMLKYGDNEIRELFDFLWLDSDILEPTYKDEMPFVLKKLKTEGADLIEKQLLSEYNYNRIIEGINKIYSDIRKKE</sequence>
<proteinExistence type="predicted"/>
<dbReference type="Proteomes" id="UP000019109">
    <property type="component" value="Unassembled WGS sequence"/>
</dbReference>
<dbReference type="Gene3D" id="1.10.10.2910">
    <property type="match status" value="1"/>
</dbReference>
<name>W4VDA8_9FIRM</name>
<protein>
    <recommendedName>
        <fullName evidence="1">IrrE N-terminal-like domain-containing protein</fullName>
    </recommendedName>
</protein>
<evidence type="ECO:0000313" key="3">
    <source>
        <dbReference type="Proteomes" id="UP000019109"/>
    </source>
</evidence>
<dbReference type="EMBL" id="BAVR01000088">
    <property type="protein sequence ID" value="GAE90739.1"/>
    <property type="molecule type" value="Genomic_DNA"/>
</dbReference>
<gene>
    <name evidence="2" type="ORF">JCM21531_4376</name>
</gene>
<keyword evidence="3" id="KW-1185">Reference proteome</keyword>
<dbReference type="Pfam" id="PF06114">
    <property type="entry name" value="Peptidase_M78"/>
    <property type="match status" value="1"/>
</dbReference>